<name>A0A2M7B7H8_9BACT</name>
<gene>
    <name evidence="9" type="primary">nadE</name>
    <name evidence="9" type="ORF">COS59_01820</name>
</gene>
<dbReference type="GO" id="GO:0003952">
    <property type="term" value="F:NAD+ synthase (glutamine-hydrolyzing) activity"/>
    <property type="evidence" value="ECO:0007669"/>
    <property type="project" value="InterPro"/>
</dbReference>
<dbReference type="Pfam" id="PF02540">
    <property type="entry name" value="NAD_synthase"/>
    <property type="match status" value="2"/>
</dbReference>
<dbReference type="UniPathway" id="UPA00253"/>
<evidence type="ECO:0000313" key="10">
    <source>
        <dbReference type="Proteomes" id="UP000230131"/>
    </source>
</evidence>
<dbReference type="EC" id="6.3.1.5" evidence="7"/>
<dbReference type="GO" id="GO:0004359">
    <property type="term" value="F:glutaminase activity"/>
    <property type="evidence" value="ECO:0007669"/>
    <property type="project" value="InterPro"/>
</dbReference>
<comment type="catalytic activity">
    <reaction evidence="7">
        <text>deamido-NAD(+) + NH4(+) + ATP = AMP + diphosphate + NAD(+) + H(+)</text>
        <dbReference type="Rhea" id="RHEA:21188"/>
        <dbReference type="ChEBI" id="CHEBI:15378"/>
        <dbReference type="ChEBI" id="CHEBI:28938"/>
        <dbReference type="ChEBI" id="CHEBI:30616"/>
        <dbReference type="ChEBI" id="CHEBI:33019"/>
        <dbReference type="ChEBI" id="CHEBI:57540"/>
        <dbReference type="ChEBI" id="CHEBI:58437"/>
        <dbReference type="ChEBI" id="CHEBI:456215"/>
        <dbReference type="EC" id="6.3.1.5"/>
    </reaction>
</comment>
<evidence type="ECO:0000256" key="6">
    <source>
        <dbReference type="RuleBase" id="RU003811"/>
    </source>
</evidence>
<dbReference type="PANTHER" id="PTHR23090:SF9">
    <property type="entry name" value="GLUTAMINE-DEPENDENT NAD(+) SYNTHETASE"/>
    <property type="match status" value="1"/>
</dbReference>
<dbReference type="PANTHER" id="PTHR23090">
    <property type="entry name" value="NH 3 /GLUTAMINE-DEPENDENT NAD + SYNTHETASE"/>
    <property type="match status" value="1"/>
</dbReference>
<proteinExistence type="inferred from homology"/>
<dbReference type="GO" id="GO:0009435">
    <property type="term" value="P:NAD+ biosynthetic process"/>
    <property type="evidence" value="ECO:0007669"/>
    <property type="project" value="UniProtKB-UniPathway"/>
</dbReference>
<evidence type="ECO:0000256" key="3">
    <source>
        <dbReference type="ARBA" id="ARBA00022741"/>
    </source>
</evidence>
<dbReference type="EMBL" id="PEVH01000057">
    <property type="protein sequence ID" value="PIU99048.1"/>
    <property type="molecule type" value="Genomic_DNA"/>
</dbReference>
<comment type="similarity">
    <text evidence="6">Belongs to the NAD synthetase family.</text>
</comment>
<evidence type="ECO:0000259" key="8">
    <source>
        <dbReference type="Pfam" id="PF02540"/>
    </source>
</evidence>
<dbReference type="GO" id="GO:0005737">
    <property type="term" value="C:cytoplasm"/>
    <property type="evidence" value="ECO:0007669"/>
    <property type="project" value="InterPro"/>
</dbReference>
<comment type="pathway">
    <text evidence="1">Cofactor biosynthesis; NAD(+) biosynthesis.</text>
</comment>
<feature type="domain" description="NAD/GMP synthase" evidence="8">
    <location>
        <begin position="181"/>
        <end position="312"/>
    </location>
</feature>
<accession>A0A2M7B7H8</accession>
<feature type="domain" description="NAD/GMP synthase" evidence="8">
    <location>
        <begin position="23"/>
        <end position="104"/>
    </location>
</feature>
<evidence type="ECO:0000256" key="1">
    <source>
        <dbReference type="ARBA" id="ARBA00004790"/>
    </source>
</evidence>
<evidence type="ECO:0000256" key="2">
    <source>
        <dbReference type="ARBA" id="ARBA00022598"/>
    </source>
</evidence>
<protein>
    <recommendedName>
        <fullName evidence="7">NH(3)-dependent NAD(+) synthetase</fullName>
        <ecNumber evidence="7">6.3.1.5</ecNumber>
    </recommendedName>
</protein>
<evidence type="ECO:0000256" key="7">
    <source>
        <dbReference type="RuleBase" id="RU003812"/>
    </source>
</evidence>
<keyword evidence="4 6" id="KW-0067">ATP-binding</keyword>
<sequence>MADRENGLMERMIIDCEKIAGFIINFIREKVKEQKKDGVLLGLSGGVDSATMATLATFAIGPKKVWAFYLPDRDSEIKFLRRAQKIVDKLGANFKLRNITKTVRQEDIYKSLMMRLAPLSRILNKLMIFISNRLIYPLFFKESGFVLALKQGEPAKNRIKKIINNTLAAAVDKSFTVRHIQRRKILEKFAEENNLLLIGAANRSESFVGWFVKDGVDDLPLEPLLGLYKNQVQQLAKFLGVPAEIVEQPPSPDMLKGVGDEDIIGFPYEKIDKVAYILEHGLNHELALNDGVSPREFDGIKKLHQLSAWKRNNNYEFPNVEAGSELIDPAFCFRIKMVWIF</sequence>
<dbReference type="NCBIfam" id="TIGR00552">
    <property type="entry name" value="nadE"/>
    <property type="match status" value="1"/>
</dbReference>
<evidence type="ECO:0000256" key="4">
    <source>
        <dbReference type="ARBA" id="ARBA00022840"/>
    </source>
</evidence>
<reference evidence="10" key="1">
    <citation type="submission" date="2017-09" db="EMBL/GenBank/DDBJ databases">
        <title>Depth-based differentiation of microbial function through sediment-hosted aquifers and enrichment of novel symbionts in the deep terrestrial subsurface.</title>
        <authorList>
            <person name="Probst A.J."/>
            <person name="Ladd B."/>
            <person name="Jarett J.K."/>
            <person name="Geller-Mcgrath D.E."/>
            <person name="Sieber C.M.K."/>
            <person name="Emerson J.B."/>
            <person name="Anantharaman K."/>
            <person name="Thomas B.C."/>
            <person name="Malmstrom R."/>
            <person name="Stieglmeier M."/>
            <person name="Klingl A."/>
            <person name="Woyke T."/>
            <person name="Ryan C.M."/>
            <person name="Banfield J.F."/>
        </authorList>
    </citation>
    <scope>NUCLEOTIDE SEQUENCE [LARGE SCALE GENOMIC DNA]</scope>
</reference>
<dbReference type="Gene3D" id="3.40.50.620">
    <property type="entry name" value="HUPs"/>
    <property type="match status" value="1"/>
</dbReference>
<dbReference type="InterPro" id="IPR014729">
    <property type="entry name" value="Rossmann-like_a/b/a_fold"/>
</dbReference>
<dbReference type="Proteomes" id="UP000230131">
    <property type="component" value="Unassembled WGS sequence"/>
</dbReference>
<keyword evidence="2 6" id="KW-0436">Ligase</keyword>
<dbReference type="GO" id="GO:0005524">
    <property type="term" value="F:ATP binding"/>
    <property type="evidence" value="ECO:0007669"/>
    <property type="project" value="UniProtKB-KW"/>
</dbReference>
<keyword evidence="5 6" id="KW-0520">NAD</keyword>
<organism evidence="9 10">
    <name type="scientific">Candidatus Wolfebacteria bacterium CG03_land_8_20_14_0_80_36_15</name>
    <dbReference type="NCBI Taxonomy" id="1975067"/>
    <lineage>
        <taxon>Bacteria</taxon>
        <taxon>Candidatus Wolfeibacteriota</taxon>
    </lineage>
</organism>
<dbReference type="CDD" id="cd00553">
    <property type="entry name" value="NAD_synthase"/>
    <property type="match status" value="1"/>
</dbReference>
<dbReference type="AlphaFoldDB" id="A0A2M7B7H8"/>
<comment type="caution">
    <text evidence="9">The sequence shown here is derived from an EMBL/GenBank/DDBJ whole genome shotgun (WGS) entry which is preliminary data.</text>
</comment>
<dbReference type="InterPro" id="IPR003694">
    <property type="entry name" value="NAD_synthase"/>
</dbReference>
<keyword evidence="3 6" id="KW-0547">Nucleotide-binding</keyword>
<dbReference type="GO" id="GO:0008795">
    <property type="term" value="F:NAD+ synthase activity"/>
    <property type="evidence" value="ECO:0007669"/>
    <property type="project" value="UniProtKB-EC"/>
</dbReference>
<evidence type="ECO:0000256" key="5">
    <source>
        <dbReference type="ARBA" id="ARBA00023027"/>
    </source>
</evidence>
<dbReference type="SUPFAM" id="SSF52402">
    <property type="entry name" value="Adenine nucleotide alpha hydrolases-like"/>
    <property type="match status" value="1"/>
</dbReference>
<dbReference type="InterPro" id="IPR022310">
    <property type="entry name" value="NAD/GMP_synthase"/>
</dbReference>
<evidence type="ECO:0000313" key="9">
    <source>
        <dbReference type="EMBL" id="PIU99048.1"/>
    </source>
</evidence>